<evidence type="ECO:0000313" key="2">
    <source>
        <dbReference type="EMBL" id="MFB9211773.1"/>
    </source>
</evidence>
<name>A0ABV5J653_9BACT</name>
<evidence type="ECO:0008006" key="4">
    <source>
        <dbReference type="Google" id="ProtNLM"/>
    </source>
</evidence>
<gene>
    <name evidence="2" type="ORF">ACFFUR_08145</name>
</gene>
<sequence length="67" mass="7812">MLIALALLMKILCYSALICILVGFIRPVFVLWFMDRSNRLKVLQVYGSLSIVFFALYLFISQFFLLD</sequence>
<keyword evidence="1" id="KW-1133">Transmembrane helix</keyword>
<comment type="caution">
    <text evidence="2">The sequence shown here is derived from an EMBL/GenBank/DDBJ whole genome shotgun (WGS) entry which is preliminary data.</text>
</comment>
<keyword evidence="1" id="KW-0812">Transmembrane</keyword>
<proteinExistence type="predicted"/>
<dbReference type="Proteomes" id="UP001589654">
    <property type="component" value="Unassembled WGS sequence"/>
</dbReference>
<reference evidence="2 3" key="1">
    <citation type="submission" date="2024-09" db="EMBL/GenBank/DDBJ databases">
        <authorList>
            <person name="Sun Q."/>
            <person name="Mori K."/>
        </authorList>
    </citation>
    <scope>NUCLEOTIDE SEQUENCE [LARGE SCALE GENOMIC DNA]</scope>
    <source>
        <strain evidence="2 3">CECT 7682</strain>
    </source>
</reference>
<dbReference type="RefSeq" id="WP_290247116.1">
    <property type="nucleotide sequence ID" value="NZ_JAUFQT010000001.1"/>
</dbReference>
<protein>
    <recommendedName>
        <fullName evidence="4">NADH dehydrogenase subunit 1</fullName>
    </recommendedName>
</protein>
<accession>A0ABV5J653</accession>
<feature type="transmembrane region" description="Helical" evidence="1">
    <location>
        <begin position="45"/>
        <end position="66"/>
    </location>
</feature>
<keyword evidence="3" id="KW-1185">Reference proteome</keyword>
<dbReference type="EMBL" id="JBHMEW010000053">
    <property type="protein sequence ID" value="MFB9211773.1"/>
    <property type="molecule type" value="Genomic_DNA"/>
</dbReference>
<keyword evidence="1" id="KW-0472">Membrane</keyword>
<feature type="transmembrane region" description="Helical" evidence="1">
    <location>
        <begin position="12"/>
        <end position="33"/>
    </location>
</feature>
<organism evidence="2 3">
    <name type="scientific">Echinicola jeungdonensis</name>
    <dbReference type="NCBI Taxonomy" id="709343"/>
    <lineage>
        <taxon>Bacteria</taxon>
        <taxon>Pseudomonadati</taxon>
        <taxon>Bacteroidota</taxon>
        <taxon>Cytophagia</taxon>
        <taxon>Cytophagales</taxon>
        <taxon>Cyclobacteriaceae</taxon>
        <taxon>Echinicola</taxon>
    </lineage>
</organism>
<evidence type="ECO:0000313" key="3">
    <source>
        <dbReference type="Proteomes" id="UP001589654"/>
    </source>
</evidence>
<evidence type="ECO:0000256" key="1">
    <source>
        <dbReference type="SAM" id="Phobius"/>
    </source>
</evidence>